<keyword evidence="10" id="KW-0175">Coiled coil</keyword>
<evidence type="ECO:0000256" key="1">
    <source>
        <dbReference type="ARBA" id="ARBA00004383"/>
    </source>
</evidence>
<evidence type="ECO:0000259" key="13">
    <source>
        <dbReference type="PROSITE" id="PS52015"/>
    </source>
</evidence>
<keyword evidence="4" id="KW-1003">Cell membrane</keyword>
<evidence type="ECO:0000259" key="12">
    <source>
        <dbReference type="PROSITE" id="PS50076"/>
    </source>
</evidence>
<evidence type="ECO:0000256" key="9">
    <source>
        <dbReference type="ARBA" id="ARBA00023136"/>
    </source>
</evidence>
<dbReference type="InterPro" id="IPR001623">
    <property type="entry name" value="DnaJ_domain"/>
</dbReference>
<feature type="transmembrane region" description="Helical" evidence="11">
    <location>
        <begin position="119"/>
        <end position="137"/>
    </location>
</feature>
<proteinExistence type="inferred from homology"/>
<evidence type="ECO:0000313" key="15">
    <source>
        <dbReference type="Proteomes" id="UP000305398"/>
    </source>
</evidence>
<keyword evidence="7" id="KW-0653">Protein transport</keyword>
<feature type="domain" description="J" evidence="12">
    <location>
        <begin position="3"/>
        <end position="68"/>
    </location>
</feature>
<dbReference type="InterPro" id="IPR051045">
    <property type="entry name" value="TonB-dependent_transducer"/>
</dbReference>
<dbReference type="Pfam" id="PF00226">
    <property type="entry name" value="DnaJ"/>
    <property type="match status" value="1"/>
</dbReference>
<keyword evidence="9 11" id="KW-0472">Membrane</keyword>
<gene>
    <name evidence="14" type="ORF">FHG12_08950</name>
</gene>
<dbReference type="SUPFAM" id="SSF46565">
    <property type="entry name" value="Chaperone J-domain"/>
    <property type="match status" value="1"/>
</dbReference>
<dbReference type="PROSITE" id="PS50076">
    <property type="entry name" value="DNAJ_2"/>
    <property type="match status" value="1"/>
</dbReference>
<dbReference type="SUPFAM" id="SSF74653">
    <property type="entry name" value="TolA/TonB C-terminal domain"/>
    <property type="match status" value="1"/>
</dbReference>
<dbReference type="GO" id="GO:0055085">
    <property type="term" value="P:transmembrane transport"/>
    <property type="evidence" value="ECO:0007669"/>
    <property type="project" value="InterPro"/>
</dbReference>
<dbReference type="OrthoDB" id="1039448at2"/>
<dbReference type="PROSITE" id="PS52015">
    <property type="entry name" value="TONB_CTD"/>
    <property type="match status" value="1"/>
</dbReference>
<evidence type="ECO:0000256" key="3">
    <source>
        <dbReference type="ARBA" id="ARBA00022448"/>
    </source>
</evidence>
<evidence type="ECO:0000256" key="6">
    <source>
        <dbReference type="ARBA" id="ARBA00022692"/>
    </source>
</evidence>
<dbReference type="NCBIfam" id="TIGR01352">
    <property type="entry name" value="tonB_Cterm"/>
    <property type="match status" value="1"/>
</dbReference>
<keyword evidence="15" id="KW-1185">Reference proteome</keyword>
<feature type="domain" description="TonB C-terminal" evidence="13">
    <location>
        <begin position="183"/>
        <end position="273"/>
    </location>
</feature>
<dbReference type="PRINTS" id="PR00625">
    <property type="entry name" value="JDOMAIN"/>
</dbReference>
<evidence type="ECO:0000256" key="5">
    <source>
        <dbReference type="ARBA" id="ARBA00022519"/>
    </source>
</evidence>
<dbReference type="Proteomes" id="UP000305398">
    <property type="component" value="Chromosome"/>
</dbReference>
<reference evidence="14 15" key="1">
    <citation type="submission" date="2019-06" db="EMBL/GenBank/DDBJ databases">
        <authorList>
            <person name="Srinivasan S."/>
        </authorList>
    </citation>
    <scope>NUCLEOTIDE SEQUENCE [LARGE SCALE GENOMIC DNA]</scope>
    <source>
        <strain evidence="14 15">17J68-5</strain>
    </source>
</reference>
<evidence type="ECO:0000256" key="7">
    <source>
        <dbReference type="ARBA" id="ARBA00022927"/>
    </source>
</evidence>
<keyword evidence="3" id="KW-0813">Transport</keyword>
<dbReference type="EMBL" id="CP040896">
    <property type="protein sequence ID" value="QDA60230.1"/>
    <property type="molecule type" value="Genomic_DNA"/>
</dbReference>
<protein>
    <submittedName>
        <fullName evidence="14">TonB family protein</fullName>
    </submittedName>
</protein>
<evidence type="ECO:0000313" key="14">
    <source>
        <dbReference type="EMBL" id="QDA60230.1"/>
    </source>
</evidence>
<dbReference type="GO" id="GO:0015031">
    <property type="term" value="P:protein transport"/>
    <property type="evidence" value="ECO:0007669"/>
    <property type="project" value="UniProtKB-KW"/>
</dbReference>
<dbReference type="InterPro" id="IPR037682">
    <property type="entry name" value="TonB_C"/>
</dbReference>
<keyword evidence="6 11" id="KW-0812">Transmembrane</keyword>
<dbReference type="KEGG" id="hyj:FHG12_08950"/>
<dbReference type="AlphaFoldDB" id="A0A5B7ZZ13"/>
<dbReference type="Gene3D" id="1.10.287.110">
    <property type="entry name" value="DnaJ domain"/>
    <property type="match status" value="1"/>
</dbReference>
<dbReference type="PANTHER" id="PTHR33446:SF2">
    <property type="entry name" value="PROTEIN TONB"/>
    <property type="match status" value="1"/>
</dbReference>
<dbReference type="GO" id="GO:0031992">
    <property type="term" value="F:energy transducer activity"/>
    <property type="evidence" value="ECO:0007669"/>
    <property type="project" value="TreeGrafter"/>
</dbReference>
<organism evidence="14 15">
    <name type="scientific">Hymenobacter jejuensis</name>
    <dbReference type="NCBI Taxonomy" id="2502781"/>
    <lineage>
        <taxon>Bacteria</taxon>
        <taxon>Pseudomonadati</taxon>
        <taxon>Bacteroidota</taxon>
        <taxon>Cytophagia</taxon>
        <taxon>Cytophagales</taxon>
        <taxon>Hymenobacteraceae</taxon>
        <taxon>Hymenobacter</taxon>
    </lineage>
</organism>
<dbReference type="InterPro" id="IPR006260">
    <property type="entry name" value="TonB/TolA_C"/>
</dbReference>
<accession>A0A5B7ZZ13</accession>
<evidence type="ECO:0000256" key="10">
    <source>
        <dbReference type="SAM" id="Coils"/>
    </source>
</evidence>
<dbReference type="GO" id="GO:0098797">
    <property type="term" value="C:plasma membrane protein complex"/>
    <property type="evidence" value="ECO:0007669"/>
    <property type="project" value="TreeGrafter"/>
</dbReference>
<dbReference type="Gene3D" id="3.30.1150.10">
    <property type="match status" value="1"/>
</dbReference>
<dbReference type="InterPro" id="IPR036869">
    <property type="entry name" value="J_dom_sf"/>
</dbReference>
<comment type="similarity">
    <text evidence="2">Belongs to the TonB family.</text>
</comment>
<dbReference type="RefSeq" id="WP_139515408.1">
    <property type="nucleotide sequence ID" value="NZ_CP040896.1"/>
</dbReference>
<evidence type="ECO:0000256" key="11">
    <source>
        <dbReference type="SAM" id="Phobius"/>
    </source>
</evidence>
<comment type="subcellular location">
    <subcellularLocation>
        <location evidence="1">Cell inner membrane</location>
        <topology evidence="1">Single-pass membrane protein</topology>
        <orientation evidence="1">Periplasmic side</orientation>
    </subcellularLocation>
</comment>
<keyword evidence="5" id="KW-0997">Cell inner membrane</keyword>
<dbReference type="SMART" id="SM00271">
    <property type="entry name" value="DnaJ"/>
    <property type="match status" value="1"/>
</dbReference>
<evidence type="ECO:0000256" key="8">
    <source>
        <dbReference type="ARBA" id="ARBA00022989"/>
    </source>
</evidence>
<keyword evidence="8 11" id="KW-1133">Transmembrane helix</keyword>
<dbReference type="PANTHER" id="PTHR33446">
    <property type="entry name" value="PROTEIN TONB-RELATED"/>
    <property type="match status" value="1"/>
</dbReference>
<sequence>MPNYYQVLGVPTSASAEQIKQAYRLYAKHLHPDRHHNTPFFTERFREVQEAYEVLTDPIRRRSHDISLRPGAIPSALIDRNAEQALRARLSELEKQLRHTTHKLQHANKQLAKSHKIQIISYIAIGIVLLVAGFLLLRTPLTEQLMQEPYEAISYQLEPALPADTTLPNNTYTAAEVMPRFPGGTRGLLKYINAQIEYPPQALHQGVQGKVFVSFVVDKAGWVRDIRIVKGLGSGTDEETERVLHLLPRFIPGYQNHIPVNVAFTMPITFRLE</sequence>
<feature type="coiled-coil region" evidence="10">
    <location>
        <begin position="83"/>
        <end position="110"/>
    </location>
</feature>
<evidence type="ECO:0000256" key="2">
    <source>
        <dbReference type="ARBA" id="ARBA00006555"/>
    </source>
</evidence>
<dbReference type="Pfam" id="PF03544">
    <property type="entry name" value="TonB_C"/>
    <property type="match status" value="1"/>
</dbReference>
<name>A0A5B7ZZ13_9BACT</name>
<dbReference type="CDD" id="cd06257">
    <property type="entry name" value="DnaJ"/>
    <property type="match status" value="1"/>
</dbReference>
<evidence type="ECO:0000256" key="4">
    <source>
        <dbReference type="ARBA" id="ARBA00022475"/>
    </source>
</evidence>